<reference evidence="4" key="1">
    <citation type="submission" date="2023-03" db="EMBL/GenBank/DDBJ databases">
        <title>MT1 and MT2 Draft Genomes of Novel Species.</title>
        <authorList>
            <person name="Venkateswaran K."/>
        </authorList>
    </citation>
    <scope>NUCLEOTIDE SEQUENCE</scope>
    <source>
        <strain evidence="4">F6_8S_P_1A</strain>
    </source>
</reference>
<accession>A0ABT8IRU6</accession>
<evidence type="ECO:0000313" key="4">
    <source>
        <dbReference type="EMBL" id="MDN4595519.1"/>
    </source>
</evidence>
<evidence type="ECO:0000256" key="1">
    <source>
        <dbReference type="ARBA" id="ARBA00023125"/>
    </source>
</evidence>
<evidence type="ECO:0000259" key="3">
    <source>
        <dbReference type="PROSITE" id="PS50977"/>
    </source>
</evidence>
<dbReference type="EMBL" id="JAROCB010000001">
    <property type="protein sequence ID" value="MDN4595519.1"/>
    <property type="molecule type" value="Genomic_DNA"/>
</dbReference>
<protein>
    <submittedName>
        <fullName evidence="4">TetR/AcrR family transcriptional regulator</fullName>
    </submittedName>
</protein>
<dbReference type="PROSITE" id="PS50977">
    <property type="entry name" value="HTH_TETR_2"/>
    <property type="match status" value="1"/>
</dbReference>
<organism evidence="4 5">
    <name type="scientific">Leifsonia virtsii</name>
    <dbReference type="NCBI Taxonomy" id="3035915"/>
    <lineage>
        <taxon>Bacteria</taxon>
        <taxon>Bacillati</taxon>
        <taxon>Actinomycetota</taxon>
        <taxon>Actinomycetes</taxon>
        <taxon>Micrococcales</taxon>
        <taxon>Microbacteriaceae</taxon>
        <taxon>Leifsonia</taxon>
    </lineage>
</organism>
<dbReference type="Gene3D" id="1.10.357.10">
    <property type="entry name" value="Tetracycline Repressor, domain 2"/>
    <property type="match status" value="1"/>
</dbReference>
<comment type="caution">
    <text evidence="4">The sequence shown here is derived from an EMBL/GenBank/DDBJ whole genome shotgun (WGS) entry which is preliminary data.</text>
</comment>
<feature type="DNA-binding region" description="H-T-H motif" evidence="2">
    <location>
        <begin position="29"/>
        <end position="48"/>
    </location>
</feature>
<feature type="domain" description="HTH tetR-type" evidence="3">
    <location>
        <begin position="6"/>
        <end position="66"/>
    </location>
</feature>
<dbReference type="RefSeq" id="WP_301214799.1">
    <property type="nucleotide sequence ID" value="NZ_JAROCB010000001.1"/>
</dbReference>
<dbReference type="InterPro" id="IPR001647">
    <property type="entry name" value="HTH_TetR"/>
</dbReference>
<dbReference type="InterPro" id="IPR009057">
    <property type="entry name" value="Homeodomain-like_sf"/>
</dbReference>
<keyword evidence="1 2" id="KW-0238">DNA-binding</keyword>
<dbReference type="Proteomes" id="UP001174210">
    <property type="component" value="Unassembled WGS sequence"/>
</dbReference>
<evidence type="ECO:0000313" key="5">
    <source>
        <dbReference type="Proteomes" id="UP001174210"/>
    </source>
</evidence>
<keyword evidence="5" id="KW-1185">Reference proteome</keyword>
<dbReference type="SUPFAM" id="SSF46689">
    <property type="entry name" value="Homeodomain-like"/>
    <property type="match status" value="1"/>
</dbReference>
<name>A0ABT8IRU6_9MICO</name>
<evidence type="ECO:0000256" key="2">
    <source>
        <dbReference type="PROSITE-ProRule" id="PRU00335"/>
    </source>
</evidence>
<proteinExistence type="predicted"/>
<gene>
    <name evidence="4" type="ORF">P5G59_00050</name>
</gene>
<sequence>MDARQQKTYARLSATVLDLATRGPVTEITVSALAAAAGVHRSTVYEYATSPAHLLEQVLRGELDDLRAQYLVDVDPADAAAAVVGVTRAVLRHVDEYDAVYRRGLGAESGAASLHAMLSEHFQASIDLLLDQHSLVVPADDEVERRAVARYLADGTIGAIDVWLTRPRPRDVDAFLALVGRLTPAWWP</sequence>